<evidence type="ECO:0000313" key="2">
    <source>
        <dbReference type="EMBL" id="KAG6370829.1"/>
    </source>
</evidence>
<evidence type="ECO:0000256" key="1">
    <source>
        <dbReference type="SAM" id="MobiDB-lite"/>
    </source>
</evidence>
<gene>
    <name evidence="2" type="ORF">JVT61DRAFT_11041</name>
</gene>
<organism evidence="2 3">
    <name type="scientific">Boletus reticuloceps</name>
    <dbReference type="NCBI Taxonomy" id="495285"/>
    <lineage>
        <taxon>Eukaryota</taxon>
        <taxon>Fungi</taxon>
        <taxon>Dikarya</taxon>
        <taxon>Basidiomycota</taxon>
        <taxon>Agaricomycotina</taxon>
        <taxon>Agaricomycetes</taxon>
        <taxon>Agaricomycetidae</taxon>
        <taxon>Boletales</taxon>
        <taxon>Boletineae</taxon>
        <taxon>Boletaceae</taxon>
        <taxon>Boletoideae</taxon>
        <taxon>Boletus</taxon>
    </lineage>
</organism>
<feature type="compositionally biased region" description="Low complexity" evidence="1">
    <location>
        <begin position="91"/>
        <end position="109"/>
    </location>
</feature>
<keyword evidence="3" id="KW-1185">Reference proteome</keyword>
<comment type="caution">
    <text evidence="2">The sequence shown here is derived from an EMBL/GenBank/DDBJ whole genome shotgun (WGS) entry which is preliminary data.</text>
</comment>
<proteinExistence type="predicted"/>
<feature type="region of interest" description="Disordered" evidence="1">
    <location>
        <begin position="336"/>
        <end position="392"/>
    </location>
</feature>
<feature type="region of interest" description="Disordered" evidence="1">
    <location>
        <begin position="285"/>
        <end position="305"/>
    </location>
</feature>
<feature type="region of interest" description="Disordered" evidence="1">
    <location>
        <begin position="60"/>
        <end position="109"/>
    </location>
</feature>
<name>A0A8I2YF80_9AGAM</name>
<accession>A0A8I2YF80</accession>
<dbReference type="EMBL" id="JAGFBS010000044">
    <property type="protein sequence ID" value="KAG6370829.1"/>
    <property type="molecule type" value="Genomic_DNA"/>
</dbReference>
<dbReference type="Proteomes" id="UP000683000">
    <property type="component" value="Unassembled WGS sequence"/>
</dbReference>
<sequence length="618" mass="67686">MCISAAVTVLQGRDSARPGVCGPNLADIRRSTIAAQSRASVNPPPVRAISHVASLSSLMPPPSSLPVHRHNISARSSNGPDIHVPSPRGRSTSFPSQSATSPSAAPLPSAALPPYPHSVSYGYGPQHAQYGPSHALYAELARRPPEEVYALDILAVYECTAGSKKNTKNNIIGSIREGVKDVDALSDADSLVALALSVVIPRLQTFGPDFCWRTDEFVVRDAKWVNLLSNGTWHYFYHDCLQRNTRKGAARLMFKLGKQFTLFVVVPETQWEEFEDFRAKQNVVAGPSSLTHSPSRAQSRKPQHQGLILRLSAPSTTSSSNFDTPLSHHIQVNPQPAIIAPSPSMPTPEDDPPKALVPASAKRSHNHTRSIASASAQSPPPKKRTPVGYTSPDRNQLQEALLVGGATDFNAKKGLFVQNHRILNYTNIVSVSVLGQKVEQIVFYPIPVRDLSELEGKDAAFRTDHDLEDQESGSGSGQRHIEMFSGTLRSSLALDSIIGVGGFKLAQIAQLMLTPLRPFGLGSQANHEIVIKRPFVPQDTPVPKPPYERFTFEDEGKMLYRESNVLYWAHSLMKLTYDFIDHRIHSAPSPPPFDVPRLRFVEAGLVLLMQIPVLVDRS</sequence>
<evidence type="ECO:0000313" key="3">
    <source>
        <dbReference type="Proteomes" id="UP000683000"/>
    </source>
</evidence>
<protein>
    <submittedName>
        <fullName evidence="2">Uncharacterized protein</fullName>
    </submittedName>
</protein>
<reference evidence="2" key="1">
    <citation type="submission" date="2021-03" db="EMBL/GenBank/DDBJ databases">
        <title>Evolutionary innovations through gain and loss of genes in the ectomycorrhizal Boletales.</title>
        <authorList>
            <person name="Wu G."/>
            <person name="Miyauchi S."/>
            <person name="Morin E."/>
            <person name="Yang Z.-L."/>
            <person name="Xu J."/>
            <person name="Martin F.M."/>
        </authorList>
    </citation>
    <scope>NUCLEOTIDE SEQUENCE</scope>
    <source>
        <strain evidence="2">BR01</strain>
    </source>
</reference>
<feature type="compositionally biased region" description="Polar residues" evidence="1">
    <location>
        <begin position="288"/>
        <end position="297"/>
    </location>
</feature>
<dbReference type="OrthoDB" id="301415at2759"/>
<dbReference type="AlphaFoldDB" id="A0A8I2YF80"/>